<comment type="caution">
    <text evidence="1">The sequence shown here is derived from an EMBL/GenBank/DDBJ whole genome shotgun (WGS) entry which is preliminary data.</text>
</comment>
<organism evidence="1 2">
    <name type="scientific">Dermacentor silvarum</name>
    <name type="common">Tick</name>
    <dbReference type="NCBI Taxonomy" id="543639"/>
    <lineage>
        <taxon>Eukaryota</taxon>
        <taxon>Metazoa</taxon>
        <taxon>Ecdysozoa</taxon>
        <taxon>Arthropoda</taxon>
        <taxon>Chelicerata</taxon>
        <taxon>Arachnida</taxon>
        <taxon>Acari</taxon>
        <taxon>Parasitiformes</taxon>
        <taxon>Ixodida</taxon>
        <taxon>Ixodoidea</taxon>
        <taxon>Ixodidae</taxon>
        <taxon>Rhipicephalinae</taxon>
        <taxon>Dermacentor</taxon>
    </lineage>
</organism>
<accession>A0ACB8CWJ2</accession>
<gene>
    <name evidence="1" type="ORF">HPB49_007501</name>
</gene>
<keyword evidence="2" id="KW-1185">Reference proteome</keyword>
<proteinExistence type="predicted"/>
<dbReference type="Proteomes" id="UP000821865">
    <property type="component" value="Chromosome 4"/>
</dbReference>
<name>A0ACB8CWJ2_DERSI</name>
<protein>
    <submittedName>
        <fullName evidence="1">Uncharacterized protein</fullName>
    </submittedName>
</protein>
<evidence type="ECO:0000313" key="1">
    <source>
        <dbReference type="EMBL" id="KAH7953377.1"/>
    </source>
</evidence>
<dbReference type="EMBL" id="CM023473">
    <property type="protein sequence ID" value="KAH7953377.1"/>
    <property type="molecule type" value="Genomic_DNA"/>
</dbReference>
<sequence length="562" mass="61776">MSQRVLIGGEETEIFQALDGDGFPIIENGLPLYITADGVAVRVVSEATEAAVPDPVAPAPVPGPSKERAEELWPEARVLFLIELFKKYQSDIRNRKKSKREVHIGDWVLVEEGTLARLRKDSSNSACRFARGLLRAVFTPEDLINKSLFGKKIERPQRKCCERGVGPSEGECSARTKLPSGLLGMTADFSTRKLVTAARTPQLVENRHLPPSMVGTMSSPRMKDGWSQVLSPPRLSRALQASQDTCHAQALTQGWDPALFFELQSTLQKRDAVAAELKGKLETLWESHASEVQELRVKIDMLLQTPSTEPMQCAAEVKICTTKKEKPTSTNGKGAQTIPTASHSSSLMQIPQAKTPQTNAGSQHTLNSHLDCRYITQVAKEAFQDDSYTLPRQLPCADSTNKDAAEAHKGCTSTYGNRQPDGHQPQVFPQVMIQRMAHLTNIALATRQELPLARTYSEDTSAFTPLNVDVLRLATASHRPRTSRDLSWASPHQERQPAQVPLCRSATAPQQLCLRHVSRGTGDAGHQRRLTTTGLRRRTTHRVATTSAMDITGTVGAHDASV</sequence>
<evidence type="ECO:0000313" key="2">
    <source>
        <dbReference type="Proteomes" id="UP000821865"/>
    </source>
</evidence>
<reference evidence="1" key="1">
    <citation type="submission" date="2020-05" db="EMBL/GenBank/DDBJ databases">
        <title>Large-scale comparative analyses of tick genomes elucidate their genetic diversity and vector capacities.</title>
        <authorList>
            <person name="Jia N."/>
            <person name="Wang J."/>
            <person name="Shi W."/>
            <person name="Du L."/>
            <person name="Sun Y."/>
            <person name="Zhan W."/>
            <person name="Jiang J."/>
            <person name="Wang Q."/>
            <person name="Zhang B."/>
            <person name="Ji P."/>
            <person name="Sakyi L.B."/>
            <person name="Cui X."/>
            <person name="Yuan T."/>
            <person name="Jiang B."/>
            <person name="Yang W."/>
            <person name="Lam T.T.-Y."/>
            <person name="Chang Q."/>
            <person name="Ding S."/>
            <person name="Wang X."/>
            <person name="Zhu J."/>
            <person name="Ruan X."/>
            <person name="Zhao L."/>
            <person name="Wei J."/>
            <person name="Que T."/>
            <person name="Du C."/>
            <person name="Cheng J."/>
            <person name="Dai P."/>
            <person name="Han X."/>
            <person name="Huang E."/>
            <person name="Gao Y."/>
            <person name="Liu J."/>
            <person name="Shao H."/>
            <person name="Ye R."/>
            <person name="Li L."/>
            <person name="Wei W."/>
            <person name="Wang X."/>
            <person name="Wang C."/>
            <person name="Yang T."/>
            <person name="Huo Q."/>
            <person name="Li W."/>
            <person name="Guo W."/>
            <person name="Chen H."/>
            <person name="Zhou L."/>
            <person name="Ni X."/>
            <person name="Tian J."/>
            <person name="Zhou Y."/>
            <person name="Sheng Y."/>
            <person name="Liu T."/>
            <person name="Pan Y."/>
            <person name="Xia L."/>
            <person name="Li J."/>
            <person name="Zhao F."/>
            <person name="Cao W."/>
        </authorList>
    </citation>
    <scope>NUCLEOTIDE SEQUENCE</scope>
    <source>
        <strain evidence="1">Dsil-2018</strain>
    </source>
</reference>